<proteinExistence type="inferred from homology"/>
<organism evidence="3 4">
    <name type="scientific">Aplysia californica</name>
    <name type="common">California sea hare</name>
    <dbReference type="NCBI Taxonomy" id="6500"/>
    <lineage>
        <taxon>Eukaryota</taxon>
        <taxon>Metazoa</taxon>
        <taxon>Spiralia</taxon>
        <taxon>Lophotrochozoa</taxon>
        <taxon>Mollusca</taxon>
        <taxon>Gastropoda</taxon>
        <taxon>Heterobranchia</taxon>
        <taxon>Euthyneura</taxon>
        <taxon>Tectipleura</taxon>
        <taxon>Aplysiida</taxon>
        <taxon>Aplysioidea</taxon>
        <taxon>Aplysiidae</taxon>
        <taxon>Aplysia</taxon>
    </lineage>
</organism>
<dbReference type="PANTHER" id="PTHR15298">
    <property type="entry name" value="L-COA N-ACYLTRANSFERASE-RELATED"/>
    <property type="match status" value="1"/>
</dbReference>
<evidence type="ECO:0000256" key="1">
    <source>
        <dbReference type="RuleBase" id="RU368002"/>
    </source>
</evidence>
<evidence type="ECO:0000259" key="2">
    <source>
        <dbReference type="PROSITE" id="PS51186"/>
    </source>
</evidence>
<dbReference type="Pfam" id="PF06021">
    <property type="entry name" value="Gly_acyl_tr_N"/>
    <property type="match status" value="1"/>
</dbReference>
<keyword evidence="3" id="KW-1185">Reference proteome</keyword>
<dbReference type="GeneID" id="101854005"/>
<comment type="similarity">
    <text evidence="1">Belongs to the glycine N-acyltransferase family.</text>
</comment>
<dbReference type="SUPFAM" id="SSF55729">
    <property type="entry name" value="Acyl-CoA N-acyltransferases (Nat)"/>
    <property type="match status" value="1"/>
</dbReference>
<dbReference type="EC" id="2.3.1.-" evidence="1"/>
<dbReference type="Proteomes" id="UP000694888">
    <property type="component" value="Unplaced"/>
</dbReference>
<dbReference type="Pfam" id="PF08445">
    <property type="entry name" value="FR47"/>
    <property type="match status" value="1"/>
</dbReference>
<keyword evidence="1" id="KW-0012">Acyltransferase</keyword>
<feature type="domain" description="N-acetyltransferase" evidence="2">
    <location>
        <begin position="160"/>
        <end position="291"/>
    </location>
</feature>
<sequence length="296" mass="33205">MTDASNDLHHVTREELPALFKYLERHLPHSWTLYATVRESAEGRWTDNSRFYTLGWPDIRAVGLGEPYSTSRVYNYHTKPRTTCVFSPVLQDSRALLTHPGFIDWTQNCMFQATPTELGETIVSLSREHGSRDVMPIRHVCTCMIAQPGDVELRPTPEDVTVRRLTSSDAAFVSENWTHRRAGSDDYVRELVQRFPSVGVFDRDGGCLGYEVGTEYGTMGMLYVKPEARGQGLGSVITTHLAHSYFLDGLPAVVNILAKNLGSVQLHERLGFKPMCGLDLILHVPADKFTGDIFGM</sequence>
<reference evidence="4" key="1">
    <citation type="submission" date="2025-08" db="UniProtKB">
        <authorList>
            <consortium name="RefSeq"/>
        </authorList>
    </citation>
    <scope>IDENTIFICATION</scope>
</reference>
<dbReference type="InterPro" id="IPR000182">
    <property type="entry name" value="GNAT_dom"/>
</dbReference>
<dbReference type="Gene3D" id="3.40.630.30">
    <property type="match status" value="1"/>
</dbReference>
<dbReference type="PANTHER" id="PTHR15298:SF1">
    <property type="entry name" value="GLYCINE N-ACYLTRANSFERASE-LIKE PROTEIN"/>
    <property type="match status" value="1"/>
</dbReference>
<dbReference type="CDD" id="cd04301">
    <property type="entry name" value="NAT_SF"/>
    <property type="match status" value="1"/>
</dbReference>
<gene>
    <name evidence="4" type="primary">LOC101854005</name>
</gene>
<dbReference type="InterPro" id="IPR013653">
    <property type="entry name" value="GCN5-like_dom"/>
</dbReference>
<evidence type="ECO:0000313" key="4">
    <source>
        <dbReference type="RefSeq" id="XP_012935171.1"/>
    </source>
</evidence>
<protein>
    <recommendedName>
        <fullName evidence="1">Glycine N-acyltransferase-like protein</fullName>
        <ecNumber evidence="1">2.3.1.-</ecNumber>
    </recommendedName>
</protein>
<keyword evidence="1" id="KW-0808">Transferase</keyword>
<name>A0ABM0ZV92_APLCA</name>
<dbReference type="InterPro" id="IPR015938">
    <property type="entry name" value="Glycine_N-acyltransferase_N"/>
</dbReference>
<dbReference type="RefSeq" id="XP_012935171.1">
    <property type="nucleotide sequence ID" value="XM_013079717.2"/>
</dbReference>
<dbReference type="InterPro" id="IPR016181">
    <property type="entry name" value="Acyl_CoA_acyltransferase"/>
</dbReference>
<evidence type="ECO:0000313" key="3">
    <source>
        <dbReference type="Proteomes" id="UP000694888"/>
    </source>
</evidence>
<accession>A0ABM0ZV92</accession>
<dbReference type="PROSITE" id="PS51186">
    <property type="entry name" value="GNAT"/>
    <property type="match status" value="1"/>
</dbReference>
<dbReference type="InterPro" id="IPR010313">
    <property type="entry name" value="Glycine_N-acyltransferase"/>
</dbReference>